<dbReference type="AlphaFoldDB" id="E9GU77"/>
<gene>
    <name evidence="1" type="ORF">DAPPUDRAFT_305983</name>
</gene>
<keyword evidence="2" id="KW-1185">Reference proteome</keyword>
<dbReference type="HOGENOM" id="CLU_2963122_0_0_1"/>
<protein>
    <submittedName>
        <fullName evidence="1">Uncharacterized protein</fullName>
    </submittedName>
</protein>
<dbReference type="EMBL" id="GL732565">
    <property type="protein sequence ID" value="EFX76986.1"/>
    <property type="molecule type" value="Genomic_DNA"/>
</dbReference>
<evidence type="ECO:0000313" key="1">
    <source>
        <dbReference type="EMBL" id="EFX76986.1"/>
    </source>
</evidence>
<proteinExistence type="predicted"/>
<evidence type="ECO:0000313" key="2">
    <source>
        <dbReference type="Proteomes" id="UP000000305"/>
    </source>
</evidence>
<organism evidence="1 2">
    <name type="scientific">Daphnia pulex</name>
    <name type="common">Water flea</name>
    <dbReference type="NCBI Taxonomy" id="6669"/>
    <lineage>
        <taxon>Eukaryota</taxon>
        <taxon>Metazoa</taxon>
        <taxon>Ecdysozoa</taxon>
        <taxon>Arthropoda</taxon>
        <taxon>Crustacea</taxon>
        <taxon>Branchiopoda</taxon>
        <taxon>Diplostraca</taxon>
        <taxon>Cladocera</taxon>
        <taxon>Anomopoda</taxon>
        <taxon>Daphniidae</taxon>
        <taxon>Daphnia</taxon>
    </lineage>
</organism>
<dbReference type="Proteomes" id="UP000000305">
    <property type="component" value="Unassembled WGS sequence"/>
</dbReference>
<reference evidence="1 2" key="1">
    <citation type="journal article" date="2011" name="Science">
        <title>The ecoresponsive genome of Daphnia pulex.</title>
        <authorList>
            <person name="Colbourne J.K."/>
            <person name="Pfrender M.E."/>
            <person name="Gilbert D."/>
            <person name="Thomas W.K."/>
            <person name="Tucker A."/>
            <person name="Oakley T.H."/>
            <person name="Tokishita S."/>
            <person name="Aerts A."/>
            <person name="Arnold G.J."/>
            <person name="Basu M.K."/>
            <person name="Bauer D.J."/>
            <person name="Caceres C.E."/>
            <person name="Carmel L."/>
            <person name="Casola C."/>
            <person name="Choi J.H."/>
            <person name="Detter J.C."/>
            <person name="Dong Q."/>
            <person name="Dusheyko S."/>
            <person name="Eads B.D."/>
            <person name="Frohlich T."/>
            <person name="Geiler-Samerotte K.A."/>
            <person name="Gerlach D."/>
            <person name="Hatcher P."/>
            <person name="Jogdeo S."/>
            <person name="Krijgsveld J."/>
            <person name="Kriventseva E.V."/>
            <person name="Kultz D."/>
            <person name="Laforsch C."/>
            <person name="Lindquist E."/>
            <person name="Lopez J."/>
            <person name="Manak J.R."/>
            <person name="Muller J."/>
            <person name="Pangilinan J."/>
            <person name="Patwardhan R.P."/>
            <person name="Pitluck S."/>
            <person name="Pritham E.J."/>
            <person name="Rechtsteiner A."/>
            <person name="Rho M."/>
            <person name="Rogozin I.B."/>
            <person name="Sakarya O."/>
            <person name="Salamov A."/>
            <person name="Schaack S."/>
            <person name="Shapiro H."/>
            <person name="Shiga Y."/>
            <person name="Skalitzky C."/>
            <person name="Smith Z."/>
            <person name="Souvorov A."/>
            <person name="Sung W."/>
            <person name="Tang Z."/>
            <person name="Tsuchiya D."/>
            <person name="Tu H."/>
            <person name="Vos H."/>
            <person name="Wang M."/>
            <person name="Wolf Y.I."/>
            <person name="Yamagata H."/>
            <person name="Yamada T."/>
            <person name="Ye Y."/>
            <person name="Shaw J.R."/>
            <person name="Andrews J."/>
            <person name="Crease T.J."/>
            <person name="Tang H."/>
            <person name="Lucas S.M."/>
            <person name="Robertson H.M."/>
            <person name="Bork P."/>
            <person name="Koonin E.V."/>
            <person name="Zdobnov E.M."/>
            <person name="Grigoriev I.V."/>
            <person name="Lynch M."/>
            <person name="Boore J.L."/>
        </authorList>
    </citation>
    <scope>NUCLEOTIDE SEQUENCE [LARGE SCALE GENOMIC DNA]</scope>
</reference>
<name>E9GU77_DAPPU</name>
<accession>E9GU77</accession>
<sequence length="59" mass="6751">MNIFRIKTADHHWTADALLRLATKPLRISGNVDLASSLQAKMNSLIYYLIWSLHSVHMS</sequence>
<dbReference type="InParanoid" id="E9GU77"/>
<dbReference type="KEGG" id="dpx:DAPPUDRAFT_305983"/>